<gene>
    <name evidence="2" type="ORF">GCM10009855_27090</name>
</gene>
<keyword evidence="1" id="KW-1133">Transmembrane helix</keyword>
<keyword evidence="3" id="KW-1185">Reference proteome</keyword>
<organism evidence="2 3">
    <name type="scientific">Gordonia cholesterolivorans</name>
    <dbReference type="NCBI Taxonomy" id="559625"/>
    <lineage>
        <taxon>Bacteria</taxon>
        <taxon>Bacillati</taxon>
        <taxon>Actinomycetota</taxon>
        <taxon>Actinomycetes</taxon>
        <taxon>Mycobacteriales</taxon>
        <taxon>Gordoniaceae</taxon>
        <taxon>Gordonia</taxon>
    </lineage>
</organism>
<keyword evidence="1" id="KW-0812">Transmembrane</keyword>
<feature type="transmembrane region" description="Helical" evidence="1">
    <location>
        <begin position="12"/>
        <end position="32"/>
    </location>
</feature>
<evidence type="ECO:0000313" key="3">
    <source>
        <dbReference type="Proteomes" id="UP001501170"/>
    </source>
</evidence>
<dbReference type="EMBL" id="BAAARB010000015">
    <property type="protein sequence ID" value="GAA2385490.1"/>
    <property type="molecule type" value="Genomic_DNA"/>
</dbReference>
<reference evidence="3" key="1">
    <citation type="journal article" date="2019" name="Int. J. Syst. Evol. Microbiol.">
        <title>The Global Catalogue of Microorganisms (GCM) 10K type strain sequencing project: providing services to taxonomists for standard genome sequencing and annotation.</title>
        <authorList>
            <consortium name="The Broad Institute Genomics Platform"/>
            <consortium name="The Broad Institute Genome Sequencing Center for Infectious Disease"/>
            <person name="Wu L."/>
            <person name="Ma J."/>
        </authorList>
    </citation>
    <scope>NUCLEOTIDE SEQUENCE [LARGE SCALE GENOMIC DNA]</scope>
    <source>
        <strain evidence="3">JCM 16227</strain>
    </source>
</reference>
<feature type="transmembrane region" description="Helical" evidence="1">
    <location>
        <begin position="38"/>
        <end position="66"/>
    </location>
</feature>
<dbReference type="Proteomes" id="UP001501170">
    <property type="component" value="Unassembled WGS sequence"/>
</dbReference>
<keyword evidence="1" id="KW-0472">Membrane</keyword>
<evidence type="ECO:0000256" key="1">
    <source>
        <dbReference type="SAM" id="Phobius"/>
    </source>
</evidence>
<comment type="caution">
    <text evidence="2">The sequence shown here is derived from an EMBL/GenBank/DDBJ whole genome shotgun (WGS) entry which is preliminary data.</text>
</comment>
<sequence>MVTVPTMPPVRTVVVPVPTVVSVSTVVVQVPATPAGGAMLSVMVGVVVVISTVLAVFVVPAVRWVCDSIVALRHCRVMAVDAVYGGAADVSVVVVRVGVSHPAAFLIVIPQLGW</sequence>
<accession>A0ABP5UQ86</accession>
<protein>
    <submittedName>
        <fullName evidence="2">Uncharacterized protein</fullName>
    </submittedName>
</protein>
<name>A0ABP5UQ86_9ACTN</name>
<proteinExistence type="predicted"/>
<evidence type="ECO:0000313" key="2">
    <source>
        <dbReference type="EMBL" id="GAA2385490.1"/>
    </source>
</evidence>